<feature type="compositionally biased region" description="Basic and acidic residues" evidence="1">
    <location>
        <begin position="15"/>
        <end position="25"/>
    </location>
</feature>
<gene>
    <name evidence="2" type="ORF">FSPOR_538</name>
</gene>
<keyword evidence="3" id="KW-1185">Reference proteome</keyword>
<dbReference type="Proteomes" id="UP000266152">
    <property type="component" value="Unassembled WGS sequence"/>
</dbReference>
<accession>A0A395STC1</accession>
<evidence type="ECO:0000313" key="3">
    <source>
        <dbReference type="Proteomes" id="UP000266152"/>
    </source>
</evidence>
<name>A0A395STC1_FUSSP</name>
<comment type="caution">
    <text evidence="2">The sequence shown here is derived from an EMBL/GenBank/DDBJ whole genome shotgun (WGS) entry which is preliminary data.</text>
</comment>
<feature type="region of interest" description="Disordered" evidence="1">
    <location>
        <begin position="14"/>
        <end position="49"/>
    </location>
</feature>
<feature type="region of interest" description="Disordered" evidence="1">
    <location>
        <begin position="197"/>
        <end position="233"/>
    </location>
</feature>
<evidence type="ECO:0000256" key="1">
    <source>
        <dbReference type="SAM" id="MobiDB-lite"/>
    </source>
</evidence>
<protein>
    <submittedName>
        <fullName evidence="2">Uncharacterized protein</fullName>
    </submittedName>
</protein>
<dbReference type="AlphaFoldDB" id="A0A395STC1"/>
<reference evidence="2 3" key="1">
    <citation type="journal article" date="2018" name="PLoS Pathog.">
        <title>Evolution of structural diversity of trichothecenes, a family of toxins produced by plant pathogenic and entomopathogenic fungi.</title>
        <authorList>
            <person name="Proctor R.H."/>
            <person name="McCormick S.P."/>
            <person name="Kim H.S."/>
            <person name="Cardoza R.E."/>
            <person name="Stanley A.M."/>
            <person name="Lindo L."/>
            <person name="Kelly A."/>
            <person name="Brown D.W."/>
            <person name="Lee T."/>
            <person name="Vaughan M.M."/>
            <person name="Alexander N.J."/>
            <person name="Busman M."/>
            <person name="Gutierrez S."/>
        </authorList>
    </citation>
    <scope>NUCLEOTIDE SEQUENCE [LARGE SCALE GENOMIC DNA]</scope>
    <source>
        <strain evidence="2 3">NRRL 3299</strain>
    </source>
</reference>
<dbReference type="EMBL" id="PXOF01000013">
    <property type="protein sequence ID" value="RGP75740.1"/>
    <property type="molecule type" value="Genomic_DNA"/>
</dbReference>
<feature type="region of interest" description="Disordered" evidence="1">
    <location>
        <begin position="136"/>
        <end position="169"/>
    </location>
</feature>
<sequence>MHLLSGIGGCCSSTERVESVTRRDSSISLEDGAYKRHTPEPARPSSSFDLGIFEEPREHSLQYGRTLPTPSPVSSPSVVAPMDVYLRYEESHESRMMRLSEAALQQDNLSELYMPPAETCSWEFIDVPAQIPNTPVLQPALSPKSTGISSAEPPRPRGHKSTLSASDMSELALSVDSKSLSDDTETYKEAVAEYKAASKRYQHASSKTSKRPRVYKDLKGPRRRGEKRTAEDK</sequence>
<feature type="compositionally biased region" description="Basic residues" evidence="1">
    <location>
        <begin position="197"/>
        <end position="213"/>
    </location>
</feature>
<evidence type="ECO:0000313" key="2">
    <source>
        <dbReference type="EMBL" id="RGP75740.1"/>
    </source>
</evidence>
<proteinExistence type="predicted"/>
<organism evidence="2 3">
    <name type="scientific">Fusarium sporotrichioides</name>
    <dbReference type="NCBI Taxonomy" id="5514"/>
    <lineage>
        <taxon>Eukaryota</taxon>
        <taxon>Fungi</taxon>
        <taxon>Dikarya</taxon>
        <taxon>Ascomycota</taxon>
        <taxon>Pezizomycotina</taxon>
        <taxon>Sordariomycetes</taxon>
        <taxon>Hypocreomycetidae</taxon>
        <taxon>Hypocreales</taxon>
        <taxon>Nectriaceae</taxon>
        <taxon>Fusarium</taxon>
    </lineage>
</organism>